<evidence type="ECO:0008006" key="2">
    <source>
        <dbReference type="Google" id="ProtNLM"/>
    </source>
</evidence>
<evidence type="ECO:0000313" key="1">
    <source>
        <dbReference type="EMBL" id="VAX10380.1"/>
    </source>
</evidence>
<dbReference type="AlphaFoldDB" id="A0A3B1BIJ5"/>
<dbReference type="EMBL" id="UOFX01000071">
    <property type="protein sequence ID" value="VAX10380.1"/>
    <property type="molecule type" value="Genomic_DNA"/>
</dbReference>
<dbReference type="Pfam" id="PF11197">
    <property type="entry name" value="DUF2835"/>
    <property type="match status" value="1"/>
</dbReference>
<sequence length="74" mass="8563">MTTRIRFQINLLQEEYLRYYQGAASAVIVHAEDGRRVQIPANSLRPFVGQQGIQGRFEIMLDQNNKLIDITKLD</sequence>
<dbReference type="InterPro" id="IPR021363">
    <property type="entry name" value="DUF2835"/>
</dbReference>
<organism evidence="1">
    <name type="scientific">hydrothermal vent metagenome</name>
    <dbReference type="NCBI Taxonomy" id="652676"/>
    <lineage>
        <taxon>unclassified sequences</taxon>
        <taxon>metagenomes</taxon>
        <taxon>ecological metagenomes</taxon>
    </lineage>
</organism>
<protein>
    <recommendedName>
        <fullName evidence="2">DUF2835 domain-containing protein</fullName>
    </recommendedName>
</protein>
<reference evidence="1" key="1">
    <citation type="submission" date="2018-06" db="EMBL/GenBank/DDBJ databases">
        <authorList>
            <person name="Zhirakovskaya E."/>
        </authorList>
    </citation>
    <scope>NUCLEOTIDE SEQUENCE</scope>
</reference>
<accession>A0A3B1BIJ5</accession>
<gene>
    <name evidence="1" type="ORF">MNBD_GAMMA26-160</name>
</gene>
<name>A0A3B1BIJ5_9ZZZZ</name>
<proteinExistence type="predicted"/>